<comment type="caution">
    <text evidence="1">The sequence shown here is derived from an EMBL/GenBank/DDBJ whole genome shotgun (WGS) entry which is preliminary data.</text>
</comment>
<dbReference type="EMBL" id="BAABQU010000083">
    <property type="protein sequence ID" value="GAA5441800.1"/>
    <property type="molecule type" value="Genomic_DNA"/>
</dbReference>
<evidence type="ECO:0000313" key="2">
    <source>
        <dbReference type="Proteomes" id="UP001423409"/>
    </source>
</evidence>
<accession>A0ABP9UJE3</accession>
<reference evidence="1 2" key="1">
    <citation type="submission" date="2024-02" db="EMBL/GenBank/DDBJ databases">
        <title>Deinococcus caeni NBRC 101312.</title>
        <authorList>
            <person name="Ichikawa N."/>
            <person name="Katano-Makiyama Y."/>
            <person name="Hidaka K."/>
        </authorList>
    </citation>
    <scope>NUCLEOTIDE SEQUENCE [LARGE SCALE GENOMIC DNA]</scope>
    <source>
        <strain evidence="1 2">NBRC 101312</strain>
    </source>
</reference>
<organism evidence="1 2">
    <name type="scientific">Deinococcus caeni</name>
    <dbReference type="NCBI Taxonomy" id="569127"/>
    <lineage>
        <taxon>Bacteria</taxon>
        <taxon>Thermotogati</taxon>
        <taxon>Deinococcota</taxon>
        <taxon>Deinococci</taxon>
        <taxon>Deinococcales</taxon>
        <taxon>Deinococcaceae</taxon>
        <taxon>Deinococcus</taxon>
    </lineage>
</organism>
<name>A0ABP9UJE3_9DEIO</name>
<protein>
    <submittedName>
        <fullName evidence="1">Uncharacterized protein</fullName>
    </submittedName>
</protein>
<sequence length="196" mass="22093">MFEDEDINHPDFGRPHRKPPIEWGSWVSLWKAPEKIERTARRLALLEKSCVRFLDAVGPDLWLMELYNGARYQLHVADLVLGSLDGSTQERSGEVKIEPAGASEDVLPAFQYRRLQDIDALLLHGMRQGLMPVDVGRVSCFPRSAAEAEALILEQAQAQLDACVYWCLIEVDLHLELWVVERADSQQSLLGADGTK</sequence>
<proteinExistence type="predicted"/>
<evidence type="ECO:0000313" key="1">
    <source>
        <dbReference type="EMBL" id="GAA5441800.1"/>
    </source>
</evidence>
<gene>
    <name evidence="1" type="ORF">Dcae01_03341</name>
</gene>
<keyword evidence="2" id="KW-1185">Reference proteome</keyword>
<dbReference type="Proteomes" id="UP001423409">
    <property type="component" value="Unassembled WGS sequence"/>
</dbReference>
<dbReference type="RefSeq" id="WP_345447692.1">
    <property type="nucleotide sequence ID" value="NZ_BAABQU010000083.1"/>
</dbReference>